<dbReference type="Pfam" id="PF05199">
    <property type="entry name" value="GMC_oxred_C"/>
    <property type="match status" value="1"/>
</dbReference>
<dbReference type="PANTHER" id="PTHR11552">
    <property type="entry name" value="GLUCOSE-METHANOL-CHOLINE GMC OXIDOREDUCTASE"/>
    <property type="match status" value="1"/>
</dbReference>
<dbReference type="Gene3D" id="3.50.50.60">
    <property type="entry name" value="FAD/NAD(P)-binding domain"/>
    <property type="match status" value="2"/>
</dbReference>
<comment type="similarity">
    <text evidence="1 4">Belongs to the GMC oxidoreductase family.</text>
</comment>
<dbReference type="OMA" id="YGQPHFE"/>
<gene>
    <name evidence="8" type="ORF">DMN91_001520</name>
    <name evidence="7" type="ORF">X777_05604</name>
</gene>
<reference evidence="8" key="3">
    <citation type="submission" date="2018-07" db="EMBL/GenBank/DDBJ databases">
        <authorList>
            <person name="Mckenzie S.K."/>
            <person name="Kronauer D.J.C."/>
        </authorList>
    </citation>
    <scope>NUCLEOTIDE SEQUENCE</scope>
    <source>
        <strain evidence="8">Clonal line C1</strain>
    </source>
</reference>
<accession>A0A026WH22</accession>
<dbReference type="Proteomes" id="UP000053097">
    <property type="component" value="Unassembled WGS sequence"/>
</dbReference>
<feature type="signal peptide" evidence="5">
    <location>
        <begin position="1"/>
        <end position="16"/>
    </location>
</feature>
<dbReference type="InterPro" id="IPR007867">
    <property type="entry name" value="GMC_OxRtase_C"/>
</dbReference>
<dbReference type="InterPro" id="IPR000172">
    <property type="entry name" value="GMC_OxRdtase_N"/>
</dbReference>
<feature type="binding site" evidence="3">
    <location>
        <position position="141"/>
    </location>
    <ligand>
        <name>FAD</name>
        <dbReference type="ChEBI" id="CHEBI:57692"/>
    </ligand>
</feature>
<evidence type="ECO:0000313" key="7">
    <source>
        <dbReference type="EMBL" id="EZA54374.1"/>
    </source>
</evidence>
<dbReference type="OrthoDB" id="269227at2759"/>
<evidence type="ECO:0000259" key="6">
    <source>
        <dbReference type="PROSITE" id="PS00623"/>
    </source>
</evidence>
<dbReference type="EMBL" id="QOIP01000002">
    <property type="protein sequence ID" value="RLU25364.1"/>
    <property type="molecule type" value="Genomic_DNA"/>
</dbReference>
<dbReference type="AlphaFoldDB" id="A0A026WH22"/>
<dbReference type="STRING" id="2015173.A0A026WH22"/>
<dbReference type="Proteomes" id="UP000279307">
    <property type="component" value="Chromosome 2"/>
</dbReference>
<feature type="chain" id="PRO_5033208057" evidence="5">
    <location>
        <begin position="17"/>
        <end position="674"/>
    </location>
</feature>
<dbReference type="InterPro" id="IPR036188">
    <property type="entry name" value="FAD/NAD-bd_sf"/>
</dbReference>
<evidence type="ECO:0000256" key="3">
    <source>
        <dbReference type="PIRSR" id="PIRSR000137-2"/>
    </source>
</evidence>
<feature type="domain" description="Glucose-methanol-choline oxidoreductase N-terminal" evidence="6">
    <location>
        <begin position="135"/>
        <end position="158"/>
    </location>
</feature>
<dbReference type="SUPFAM" id="SSF51905">
    <property type="entry name" value="FAD/NAD(P)-binding domain"/>
    <property type="match status" value="1"/>
</dbReference>
<dbReference type="PANTHER" id="PTHR11552:SF216">
    <property type="entry name" value="GLUCOSE-METHANOL-CHOLINE OXIDOREDUCTASE N-TERMINAL DOMAIN-CONTAINING PROTEIN"/>
    <property type="match status" value="1"/>
</dbReference>
<evidence type="ECO:0000313" key="10">
    <source>
        <dbReference type="Proteomes" id="UP000279307"/>
    </source>
</evidence>
<reference evidence="8 10" key="2">
    <citation type="journal article" date="2018" name="Genome Res.">
        <title>The genomic architecture and molecular evolution of ant odorant receptors.</title>
        <authorList>
            <person name="McKenzie S.K."/>
            <person name="Kronauer D.J.C."/>
        </authorList>
    </citation>
    <scope>NUCLEOTIDE SEQUENCE [LARGE SCALE GENOMIC DNA]</scope>
    <source>
        <strain evidence="8">Clonal line C1</strain>
    </source>
</reference>
<dbReference type="PIRSF" id="PIRSF000137">
    <property type="entry name" value="Alcohol_oxidase"/>
    <property type="match status" value="1"/>
</dbReference>
<proteinExistence type="inferred from homology"/>
<keyword evidence="9" id="KW-1185">Reference proteome</keyword>
<evidence type="ECO:0000256" key="2">
    <source>
        <dbReference type="PIRSR" id="PIRSR000137-1"/>
    </source>
</evidence>
<organism evidence="7 9">
    <name type="scientific">Ooceraea biroi</name>
    <name type="common">Clonal raider ant</name>
    <name type="synonym">Cerapachys biroi</name>
    <dbReference type="NCBI Taxonomy" id="2015173"/>
    <lineage>
        <taxon>Eukaryota</taxon>
        <taxon>Metazoa</taxon>
        <taxon>Ecdysozoa</taxon>
        <taxon>Arthropoda</taxon>
        <taxon>Hexapoda</taxon>
        <taxon>Insecta</taxon>
        <taxon>Pterygota</taxon>
        <taxon>Neoptera</taxon>
        <taxon>Endopterygota</taxon>
        <taxon>Hymenoptera</taxon>
        <taxon>Apocrita</taxon>
        <taxon>Aculeata</taxon>
        <taxon>Formicoidea</taxon>
        <taxon>Formicidae</taxon>
        <taxon>Dorylinae</taxon>
        <taxon>Ooceraea</taxon>
    </lineage>
</organism>
<dbReference type="Pfam" id="PF00732">
    <property type="entry name" value="GMC_oxred_N"/>
    <property type="match status" value="1"/>
</dbReference>
<name>A0A026WH22_OOCBI</name>
<feature type="binding site" evidence="3">
    <location>
        <position position="273"/>
    </location>
    <ligand>
        <name>FAD</name>
        <dbReference type="ChEBI" id="CHEBI:57692"/>
    </ligand>
</feature>
<protein>
    <submittedName>
        <fullName evidence="7">Glucose dehydrogenase [acceptor]</fullName>
    </submittedName>
</protein>
<feature type="active site" description="Proton donor" evidence="2">
    <location>
        <position position="606"/>
    </location>
</feature>
<evidence type="ECO:0000256" key="4">
    <source>
        <dbReference type="RuleBase" id="RU003968"/>
    </source>
</evidence>
<evidence type="ECO:0000313" key="8">
    <source>
        <dbReference type="EMBL" id="RLU25364.1"/>
    </source>
</evidence>
<keyword evidence="5" id="KW-0732">Signal</keyword>
<evidence type="ECO:0000313" key="9">
    <source>
        <dbReference type="Proteomes" id="UP000053097"/>
    </source>
</evidence>
<dbReference type="EMBL" id="KK107250">
    <property type="protein sequence ID" value="EZA54374.1"/>
    <property type="molecule type" value="Genomic_DNA"/>
</dbReference>
<evidence type="ECO:0000256" key="5">
    <source>
        <dbReference type="SAM" id="SignalP"/>
    </source>
</evidence>
<evidence type="ECO:0000256" key="1">
    <source>
        <dbReference type="ARBA" id="ARBA00010790"/>
    </source>
</evidence>
<dbReference type="SUPFAM" id="SSF54373">
    <property type="entry name" value="FAD-linked reductases, C-terminal domain"/>
    <property type="match status" value="1"/>
</dbReference>
<keyword evidence="3 4" id="KW-0274">FAD</keyword>
<dbReference type="InterPro" id="IPR012132">
    <property type="entry name" value="GMC_OxRdtase"/>
</dbReference>
<dbReference type="GO" id="GO:0016614">
    <property type="term" value="F:oxidoreductase activity, acting on CH-OH group of donors"/>
    <property type="evidence" value="ECO:0007669"/>
    <property type="project" value="InterPro"/>
</dbReference>
<dbReference type="Gene3D" id="3.30.560.10">
    <property type="entry name" value="Glucose Oxidase, domain 3"/>
    <property type="match status" value="2"/>
</dbReference>
<comment type="cofactor">
    <cofactor evidence="3">
        <name>FAD</name>
        <dbReference type="ChEBI" id="CHEBI:57692"/>
    </cofactor>
</comment>
<reference evidence="7 9" key="1">
    <citation type="journal article" date="2014" name="Curr. Biol.">
        <title>The genome of the clonal raider ant Cerapachys biroi.</title>
        <authorList>
            <person name="Oxley P.R."/>
            <person name="Ji L."/>
            <person name="Fetter-Pruneda I."/>
            <person name="McKenzie S.K."/>
            <person name="Li C."/>
            <person name="Hu H."/>
            <person name="Zhang G."/>
            <person name="Kronauer D.J."/>
        </authorList>
    </citation>
    <scope>NUCLEOTIDE SEQUENCE [LARGE SCALE GENOMIC DNA]</scope>
</reference>
<feature type="active site" description="Proton acceptor" evidence="2">
    <location>
        <position position="649"/>
    </location>
</feature>
<dbReference type="GO" id="GO:0050660">
    <property type="term" value="F:flavin adenine dinucleotide binding"/>
    <property type="evidence" value="ECO:0007669"/>
    <property type="project" value="InterPro"/>
</dbReference>
<sequence>MLQSCLTVLLLSYASSILSPAVLETVYHFLSGFPSSDQPQEDDAISGQYDFIVIGAGAAGSVLANRLTENRDWNVLLLEQGTDEIFLTDIPVMAPILHVTDYARVYKSEPRPQDASGHGGYCLSMIDGRCNIVSGKAVGGTSVVNFMIYSRGAPADYDGWQALGNPGWGYADVLPYFIKSERCRLIDRDARYHGYNGYLDVTTPTYATPLRECFLKAGQELGYDLVDYNSDKVIGFSTVQANLRNGRRVSASKAFLRPIRDRANFYLSKLSTVTKIVINPRTKAIAGVQFVKNHKTYFVSATKEVILCAGTFGSAQLLMLSGIGPKDHLTSLGIRVIEDLPVGFNLQDHVTMSALTFLVNESVTLIESRVGSNPANFFDYLTQGTGPLTLPGGAEALAFINTNSLKTRQEDQKLKFKYIRSVNVPRNNEQRTRIAPNITSIIINRDFFKMYSHTNVNELLTQDDHPDVELVLGASSLTGDISGSYRGLLGLTEEFYKEVYGRYEGVDAFTIVPILLRPKSRGRLTLRSSSPSDWPIVDINYYDHEDDLNTMVRAIKMAVKVASTSAFKRFNATLLPVQFPGCKHVTFKSDPYWACVARHVTTTVGHYVGTCKMGTRRNSGVVDHKLRVHGVDGLRVVDASVMPTIIAGHTNAAAYMIAERAGDMIKEDWRGTLA</sequence>
<keyword evidence="4" id="KW-0285">Flavoprotein</keyword>
<dbReference type="PROSITE" id="PS00623">
    <property type="entry name" value="GMC_OXRED_1"/>
    <property type="match status" value="1"/>
</dbReference>